<dbReference type="AlphaFoldDB" id="A0A3L8P0F0"/>
<gene>
    <name evidence="1" type="ORF">D9V37_17160</name>
</gene>
<dbReference type="Proteomes" id="UP000281708">
    <property type="component" value="Unassembled WGS sequence"/>
</dbReference>
<evidence type="ECO:0000313" key="2">
    <source>
        <dbReference type="Proteomes" id="UP000281708"/>
    </source>
</evidence>
<protein>
    <submittedName>
        <fullName evidence="1">Uncharacterized protein</fullName>
    </submittedName>
</protein>
<dbReference type="EMBL" id="RDBE01000010">
    <property type="protein sequence ID" value="RLV47848.1"/>
    <property type="molecule type" value="Genomic_DNA"/>
</dbReference>
<reference evidence="1 2" key="1">
    <citation type="submission" date="2018-10" db="EMBL/GenBank/DDBJ databases">
        <title>Marmoricola sp. 4Q3S-7 whole genome shotgun sequence.</title>
        <authorList>
            <person name="Li F."/>
        </authorList>
    </citation>
    <scope>NUCLEOTIDE SEQUENCE [LARGE SCALE GENOMIC DNA]</scope>
    <source>
        <strain evidence="1 2">4Q3S-7</strain>
    </source>
</reference>
<dbReference type="OrthoDB" id="3543532at2"/>
<comment type="caution">
    <text evidence="1">The sequence shown here is derived from an EMBL/GenBank/DDBJ whole genome shotgun (WGS) entry which is preliminary data.</text>
</comment>
<keyword evidence="2" id="KW-1185">Reference proteome</keyword>
<sequence length="507" mass="53451">MSGSFVDADVLKATADKLTALADDVPGMLRTADSLDVGHEVGQLRTLSTWATETAIDLRARVGLIHRMEAHQTKFDGFSASEAQLKAMAGASMPVDEQLYTLEGAQKAKLSGDDSSILSWDGSQNFSDWLEKVETKAVEHLPLLGSHGELISKGIHAFHEYQNLLQAGGMASVAVANLSKSQAYGLLFKVTSRYGEMGQDALRARGLLNQAQWLQKGIKLVDDLYTGPRRTLTAPGSTLPWLKGQAVKYILKSQSFEDALNAAREATNGEGQLSMSAKILNNPLIKSNMDKLVDLTKTPASSKLAALTGNIFGRPWTTTVVRGGVTETVTVGRNATNLLKVFADGEGVAGKFAQVAKVGGALRVLGVAGSAFATVDSTIGVVNGFRSGELQKAWSEGGTQGKAKVIGDVAEVGFNASLTAAMIAPNPVTWGAVAVTGIVYGGARLVEHWDDVTGAVSDAGKWVGDKASDAYNTVKDKVSDTVDDVKDGLGDAVDAVKDSPVNPGNWF</sequence>
<proteinExistence type="predicted"/>
<evidence type="ECO:0000313" key="1">
    <source>
        <dbReference type="EMBL" id="RLV47848.1"/>
    </source>
</evidence>
<organism evidence="1 2">
    <name type="scientific">Nocardioides mangrovicus</name>
    <dbReference type="NCBI Taxonomy" id="2478913"/>
    <lineage>
        <taxon>Bacteria</taxon>
        <taxon>Bacillati</taxon>
        <taxon>Actinomycetota</taxon>
        <taxon>Actinomycetes</taxon>
        <taxon>Propionibacteriales</taxon>
        <taxon>Nocardioidaceae</taxon>
        <taxon>Nocardioides</taxon>
    </lineage>
</organism>
<accession>A0A3L8P0F0</accession>
<name>A0A3L8P0F0_9ACTN</name>
<dbReference type="Gene3D" id="1.20.120.20">
    <property type="entry name" value="Apolipoprotein"/>
    <property type="match status" value="1"/>
</dbReference>
<dbReference type="RefSeq" id="WP_121807354.1">
    <property type="nucleotide sequence ID" value="NZ_RDBE01000010.1"/>
</dbReference>